<comment type="caution">
    <text evidence="1">The sequence shown here is derived from an EMBL/GenBank/DDBJ whole genome shotgun (WGS) entry which is preliminary data.</text>
</comment>
<evidence type="ECO:0000313" key="1">
    <source>
        <dbReference type="EMBL" id="PLS04040.1"/>
    </source>
</evidence>
<protein>
    <submittedName>
        <fullName evidence="1">Uncharacterized protein</fullName>
    </submittedName>
</protein>
<dbReference type="RefSeq" id="WP_101648304.1">
    <property type="nucleotide sequence ID" value="NZ_PGVE01000048.1"/>
</dbReference>
<gene>
    <name evidence="1" type="ORF">CVD27_12845</name>
</gene>
<name>A0A2N5HEV1_9BACI</name>
<proteinExistence type="predicted"/>
<evidence type="ECO:0000313" key="2">
    <source>
        <dbReference type="Proteomes" id="UP000234950"/>
    </source>
</evidence>
<sequence length="66" mass="8017">MENEKMMVTLSVKELDDLIYHTTYRAMRRALNNHFHGIVPFFNKMNDDLETIVKEIDYLKLRKQEE</sequence>
<accession>A0A2N5HEV1</accession>
<dbReference type="EMBL" id="PGVE01000048">
    <property type="protein sequence ID" value="PLS04040.1"/>
    <property type="molecule type" value="Genomic_DNA"/>
</dbReference>
<keyword evidence="2" id="KW-1185">Reference proteome</keyword>
<reference evidence="1 2" key="1">
    <citation type="submission" date="2017-11" db="EMBL/GenBank/DDBJ databases">
        <title>Comparitive Functional Genomics of Dry Heat Resistant strains isolated from the Viking Spacecraft.</title>
        <authorList>
            <person name="Seuylemezian A."/>
            <person name="Cooper K."/>
            <person name="Vaishampayan P."/>
        </authorList>
    </citation>
    <scope>NUCLEOTIDE SEQUENCE [LARGE SCALE GENOMIC DNA]</scope>
    <source>
        <strain evidence="1 2">V32-6</strain>
    </source>
</reference>
<organism evidence="1 2">
    <name type="scientific">Neobacillus cucumis</name>
    <dbReference type="NCBI Taxonomy" id="1740721"/>
    <lineage>
        <taxon>Bacteria</taxon>
        <taxon>Bacillati</taxon>
        <taxon>Bacillota</taxon>
        <taxon>Bacilli</taxon>
        <taxon>Bacillales</taxon>
        <taxon>Bacillaceae</taxon>
        <taxon>Neobacillus</taxon>
    </lineage>
</organism>
<dbReference type="Proteomes" id="UP000234950">
    <property type="component" value="Unassembled WGS sequence"/>
</dbReference>
<dbReference type="AlphaFoldDB" id="A0A2N5HEV1"/>